<sequence length="251" mass="27967">MKQARNKKKVLKRPKTAQIPSTIEEVKSLLQPVDEMSEKSQQKYPLNAGKLTLFFNEIKNGKSVIGTAKNTLIIFQRSAKCYADSMKTYLEDTGANVVVGVSEKPVSIGHFSPGYEVKNEHSTVSKSHNTHKQQSHNTSGYGNKNNQGESGATTPSPKNSKSSERSKAVEYYHYVSTEGRCQWPKPKVIRVRDMHTNLAATYMPHCAILHRCSDDTGCCKTETETCEAKTTETVELYFMSQGNLFMASSVD</sequence>
<proteinExistence type="predicted"/>
<gene>
    <name evidence="1" type="ORF">QAD02_000910</name>
</gene>
<accession>A0ACC2NEX9</accession>
<organism evidence="1 2">
    <name type="scientific">Eretmocerus hayati</name>
    <dbReference type="NCBI Taxonomy" id="131215"/>
    <lineage>
        <taxon>Eukaryota</taxon>
        <taxon>Metazoa</taxon>
        <taxon>Ecdysozoa</taxon>
        <taxon>Arthropoda</taxon>
        <taxon>Hexapoda</taxon>
        <taxon>Insecta</taxon>
        <taxon>Pterygota</taxon>
        <taxon>Neoptera</taxon>
        <taxon>Endopterygota</taxon>
        <taxon>Hymenoptera</taxon>
        <taxon>Apocrita</taxon>
        <taxon>Proctotrupomorpha</taxon>
        <taxon>Chalcidoidea</taxon>
        <taxon>Aphelinidae</taxon>
        <taxon>Aphelininae</taxon>
        <taxon>Eretmocerus</taxon>
    </lineage>
</organism>
<evidence type="ECO:0000313" key="2">
    <source>
        <dbReference type="Proteomes" id="UP001239111"/>
    </source>
</evidence>
<comment type="caution">
    <text evidence="1">The sequence shown here is derived from an EMBL/GenBank/DDBJ whole genome shotgun (WGS) entry which is preliminary data.</text>
</comment>
<keyword evidence="2" id="KW-1185">Reference proteome</keyword>
<reference evidence="1" key="1">
    <citation type="submission" date="2023-04" db="EMBL/GenBank/DDBJ databases">
        <title>A chromosome-level genome assembly of the parasitoid wasp Eretmocerus hayati.</title>
        <authorList>
            <person name="Zhong Y."/>
            <person name="Liu S."/>
            <person name="Liu Y."/>
        </authorList>
    </citation>
    <scope>NUCLEOTIDE SEQUENCE</scope>
    <source>
        <strain evidence="1">ZJU_SS_LIU_2023</strain>
    </source>
</reference>
<protein>
    <submittedName>
        <fullName evidence="1">Uncharacterized protein</fullName>
    </submittedName>
</protein>
<dbReference type="EMBL" id="CM056743">
    <property type="protein sequence ID" value="KAJ8669651.1"/>
    <property type="molecule type" value="Genomic_DNA"/>
</dbReference>
<dbReference type="Proteomes" id="UP001239111">
    <property type="component" value="Chromosome 3"/>
</dbReference>
<evidence type="ECO:0000313" key="1">
    <source>
        <dbReference type="EMBL" id="KAJ8669651.1"/>
    </source>
</evidence>
<name>A0ACC2NEX9_9HYME</name>